<dbReference type="EMBL" id="CP102381">
    <property type="protein sequence ID" value="WEJ61906.1"/>
    <property type="molecule type" value="Genomic_DNA"/>
</dbReference>
<evidence type="ECO:0000313" key="5">
    <source>
        <dbReference type="EMBL" id="WEJ61906.1"/>
    </source>
</evidence>
<dbReference type="Gene3D" id="3.40.640.10">
    <property type="entry name" value="Type I PLP-dependent aspartate aminotransferase-like (Major domain)"/>
    <property type="match status" value="1"/>
</dbReference>
<protein>
    <recommendedName>
        <fullName evidence="3">O-succinylhomoserine sulfhydrylase</fullName>
        <shortName evidence="3">OSH sulfhydrylase</shortName>
        <shortName evidence="3">OSHS sulfhydrylase</shortName>
        <ecNumber evidence="3">2.5.1.-</ecNumber>
    </recommendedName>
</protein>
<dbReference type="HAMAP" id="MF_02056">
    <property type="entry name" value="MetZ"/>
    <property type="match status" value="1"/>
</dbReference>
<dbReference type="InterPro" id="IPR015421">
    <property type="entry name" value="PyrdxlP-dep_Trfase_major"/>
</dbReference>
<dbReference type="InterPro" id="IPR000277">
    <property type="entry name" value="Cys/Met-Metab_PyrdxlP-dep_enz"/>
</dbReference>
<dbReference type="NCBIfam" id="NF006003">
    <property type="entry name" value="PRK08133.1"/>
    <property type="match status" value="1"/>
</dbReference>
<gene>
    <name evidence="3" type="primary">metZ</name>
    <name evidence="5" type="ORF">NR989_07755</name>
</gene>
<dbReference type="PROSITE" id="PS00868">
    <property type="entry name" value="CYS_MET_METAB_PP"/>
    <property type="match status" value="1"/>
</dbReference>
<dbReference type="PANTHER" id="PTHR11808">
    <property type="entry name" value="TRANS-SULFURATION ENZYME FAMILY MEMBER"/>
    <property type="match status" value="1"/>
</dbReference>
<organism evidence="5 6">
    <name type="scientific">Thiomicrorhabdus lithotrophica</name>
    <dbReference type="NCBI Taxonomy" id="2949997"/>
    <lineage>
        <taxon>Bacteria</taxon>
        <taxon>Pseudomonadati</taxon>
        <taxon>Pseudomonadota</taxon>
        <taxon>Gammaproteobacteria</taxon>
        <taxon>Thiotrichales</taxon>
        <taxon>Piscirickettsiaceae</taxon>
        <taxon>Thiomicrorhabdus</taxon>
    </lineage>
</organism>
<dbReference type="SUPFAM" id="SSF53383">
    <property type="entry name" value="PLP-dependent transferases"/>
    <property type="match status" value="1"/>
</dbReference>
<accession>A0ABY8CBF9</accession>
<dbReference type="CDD" id="cd00614">
    <property type="entry name" value="CGS_like"/>
    <property type="match status" value="1"/>
</dbReference>
<dbReference type="Pfam" id="PF01053">
    <property type="entry name" value="Cys_Met_Meta_PP"/>
    <property type="match status" value="1"/>
</dbReference>
<proteinExistence type="inferred from homology"/>
<evidence type="ECO:0000256" key="2">
    <source>
        <dbReference type="ARBA" id="ARBA00022898"/>
    </source>
</evidence>
<name>A0ABY8CBF9_9GAMM</name>
<comment type="subunit">
    <text evidence="3">Homotetramer.</text>
</comment>
<keyword evidence="3" id="KW-0486">Methionine biosynthesis</keyword>
<keyword evidence="3" id="KW-0028">Amino-acid biosynthesis</keyword>
<comment type="similarity">
    <text evidence="3">Belongs to the trans-sulfuration enzymes family. MetZ subfamily.</text>
</comment>
<dbReference type="Proteomes" id="UP001222275">
    <property type="component" value="Chromosome"/>
</dbReference>
<evidence type="ECO:0000313" key="6">
    <source>
        <dbReference type="Proteomes" id="UP001222275"/>
    </source>
</evidence>
<dbReference type="InterPro" id="IPR054542">
    <property type="entry name" value="Cys_met_metab_PP"/>
</dbReference>
<evidence type="ECO:0000256" key="4">
    <source>
        <dbReference type="RuleBase" id="RU362118"/>
    </source>
</evidence>
<sequence>MNEFDIETLAVRAGYQQTAEQENSEAIFPTSSFRYKSAAQAAARFSGEESGNVYSRFTNPTVRAFENRLALMEGGESCVGTASGMSAILSTFMGLCQSGDHIVSSQSIFGTTKVLFTKYLAKFGVDVTFVSQTDVSEWQAAIQKNTKAFFLETPSNPLTEVADLHALSTLAKANECLLIVDNCFCTPVLQRPLEQGADIVIHSATKFIDGQGRGIGGAVVGSAELIEEPVRGFMRTAGPTMSAFNAWIFLKGLETLPVRMRAHCENAKELALWLTEHPAVENVFYPGLESHPQFELANKQQSSGGGLVSFKVKGTKEDAWKVIDSTEMLSITANLGDVKTSITHPATTTHSRVEPEARIKAGISDNLIRISVGLESIDDIKKDLARGLALLV</sequence>
<evidence type="ECO:0000256" key="1">
    <source>
        <dbReference type="ARBA" id="ARBA00001933"/>
    </source>
</evidence>
<dbReference type="PANTHER" id="PTHR11808:SF80">
    <property type="entry name" value="CYSTATHIONINE GAMMA-LYASE"/>
    <property type="match status" value="1"/>
</dbReference>
<dbReference type="InterPro" id="IPR015424">
    <property type="entry name" value="PyrdxlP-dep_Trfase"/>
</dbReference>
<feature type="modified residue" description="N6-(pyridoxal phosphate)lysine" evidence="3">
    <location>
        <position position="206"/>
    </location>
</feature>
<comment type="function">
    <text evidence="3">Catalyzes the formation of L-homocysteine from O-succinyl-L-homoserine (OSHS) and hydrogen sulfide.</text>
</comment>
<dbReference type="InterPro" id="IPR006234">
    <property type="entry name" value="O-succ-hSer_sulfhydrylase"/>
</dbReference>
<comment type="pathway">
    <text evidence="3">Amino-acid biosynthesis; L-methionine biosynthesis via de novo pathway; L-homocysteine from O-succinyl-L-homoserine: step 1/1.</text>
</comment>
<keyword evidence="3" id="KW-0808">Transferase</keyword>
<comment type="catalytic activity">
    <reaction evidence="3">
        <text>O-succinyl-L-homoserine + hydrogen sulfide = L-homocysteine + succinate</text>
        <dbReference type="Rhea" id="RHEA:27826"/>
        <dbReference type="ChEBI" id="CHEBI:29919"/>
        <dbReference type="ChEBI" id="CHEBI:30031"/>
        <dbReference type="ChEBI" id="CHEBI:57661"/>
        <dbReference type="ChEBI" id="CHEBI:58199"/>
    </reaction>
</comment>
<dbReference type="NCBIfam" id="TIGR01325">
    <property type="entry name" value="O_suc_HS_sulf"/>
    <property type="match status" value="1"/>
</dbReference>
<dbReference type="GO" id="GO:0016829">
    <property type="term" value="F:lyase activity"/>
    <property type="evidence" value="ECO:0007669"/>
    <property type="project" value="UniProtKB-KW"/>
</dbReference>
<keyword evidence="2 3" id="KW-0663">Pyridoxal phosphate</keyword>
<dbReference type="InterPro" id="IPR015422">
    <property type="entry name" value="PyrdxlP-dep_Trfase_small"/>
</dbReference>
<evidence type="ECO:0000256" key="3">
    <source>
        <dbReference type="HAMAP-Rule" id="MF_02056"/>
    </source>
</evidence>
<reference evidence="5 6" key="1">
    <citation type="submission" date="2022-06" db="EMBL/GenBank/DDBJ databases">
        <title>Thiomicrohabdus sp. nov, an obligately chemolithoautotrophic, sulfur-oxidizing bacterium isolated from beach of Guanyin Mountain. Amoy.</title>
        <authorList>
            <person name="Zhu H."/>
        </authorList>
    </citation>
    <scope>NUCLEOTIDE SEQUENCE [LARGE SCALE GENOMIC DNA]</scope>
    <source>
        <strain evidence="5 6">XGS-01</strain>
    </source>
</reference>
<keyword evidence="6" id="KW-1185">Reference proteome</keyword>
<dbReference type="RefSeq" id="WP_275594164.1">
    <property type="nucleotide sequence ID" value="NZ_CP102381.1"/>
</dbReference>
<keyword evidence="5" id="KW-0456">Lyase</keyword>
<dbReference type="PIRSF" id="PIRSF001434">
    <property type="entry name" value="CGS"/>
    <property type="match status" value="1"/>
</dbReference>
<dbReference type="EC" id="2.5.1.-" evidence="3"/>
<dbReference type="Gene3D" id="3.90.1150.10">
    <property type="entry name" value="Aspartate Aminotransferase, domain 1"/>
    <property type="match status" value="1"/>
</dbReference>
<comment type="cofactor">
    <cofactor evidence="1 3 4">
        <name>pyridoxal 5'-phosphate</name>
        <dbReference type="ChEBI" id="CHEBI:597326"/>
    </cofactor>
</comment>